<sequence>AEHRLDLYKTTPGHLRALLAQENGARCLPRSLLIAGGEAFTEDLLTSLSSAGAQCRVLNHYGPAETCIGVALGEVFPAPVTVLGGTAPVGRAIGAAELTVLDPAGNPVAPGVEGEITVGGPPVGWGYLGAPAQTADRFRPDRRTAGGRHY</sequence>
<dbReference type="EMBL" id="JAAGMN010010207">
    <property type="protein sequence ID" value="NEE23278.1"/>
    <property type="molecule type" value="Genomic_DNA"/>
</dbReference>
<dbReference type="InterPro" id="IPR042099">
    <property type="entry name" value="ANL_N_sf"/>
</dbReference>
<comment type="caution">
    <text evidence="2">The sequence shown here is derived from an EMBL/GenBank/DDBJ whole genome shotgun (WGS) entry which is preliminary data.</text>
</comment>
<dbReference type="GO" id="GO:0044550">
    <property type="term" value="P:secondary metabolite biosynthetic process"/>
    <property type="evidence" value="ECO:0007669"/>
    <property type="project" value="TreeGrafter"/>
</dbReference>
<dbReference type="AlphaFoldDB" id="A0A6G3XZM9"/>
<organism evidence="2">
    <name type="scientific">Streptomyces sp. SID7499</name>
    <dbReference type="NCBI Taxonomy" id="2706086"/>
    <lineage>
        <taxon>Bacteria</taxon>
        <taxon>Bacillati</taxon>
        <taxon>Actinomycetota</taxon>
        <taxon>Actinomycetes</taxon>
        <taxon>Kitasatosporales</taxon>
        <taxon>Streptomycetaceae</taxon>
        <taxon>Streptomyces</taxon>
    </lineage>
</organism>
<feature type="domain" description="AMP-dependent synthetase/ligase" evidence="1">
    <location>
        <begin position="2"/>
        <end position="128"/>
    </location>
</feature>
<dbReference type="Gene3D" id="3.40.50.12780">
    <property type="entry name" value="N-terminal domain of ligase-like"/>
    <property type="match status" value="1"/>
</dbReference>
<dbReference type="GO" id="GO:0043041">
    <property type="term" value="P:amino acid activation for nonribosomal peptide biosynthetic process"/>
    <property type="evidence" value="ECO:0007669"/>
    <property type="project" value="TreeGrafter"/>
</dbReference>
<dbReference type="InterPro" id="IPR000873">
    <property type="entry name" value="AMP-dep_synth/lig_dom"/>
</dbReference>
<name>A0A6G3XZM9_9ACTN</name>
<feature type="non-terminal residue" evidence="2">
    <location>
        <position position="150"/>
    </location>
</feature>
<accession>A0A6G3XZM9</accession>
<dbReference type="PANTHER" id="PTHR45527">
    <property type="entry name" value="NONRIBOSOMAL PEPTIDE SYNTHETASE"/>
    <property type="match status" value="1"/>
</dbReference>
<evidence type="ECO:0000259" key="1">
    <source>
        <dbReference type="Pfam" id="PF00501"/>
    </source>
</evidence>
<dbReference type="Pfam" id="PF00501">
    <property type="entry name" value="AMP-binding"/>
    <property type="match status" value="1"/>
</dbReference>
<dbReference type="GO" id="GO:0005737">
    <property type="term" value="C:cytoplasm"/>
    <property type="evidence" value="ECO:0007669"/>
    <property type="project" value="TreeGrafter"/>
</dbReference>
<dbReference type="SUPFAM" id="SSF56801">
    <property type="entry name" value="Acetyl-CoA synthetase-like"/>
    <property type="match status" value="1"/>
</dbReference>
<gene>
    <name evidence="2" type="ORF">G3M58_94620</name>
</gene>
<feature type="non-terminal residue" evidence="2">
    <location>
        <position position="1"/>
    </location>
</feature>
<evidence type="ECO:0000313" key="2">
    <source>
        <dbReference type="EMBL" id="NEE23278.1"/>
    </source>
</evidence>
<proteinExistence type="predicted"/>
<reference evidence="2" key="1">
    <citation type="submission" date="2020-01" db="EMBL/GenBank/DDBJ databases">
        <title>Insect and environment-associated Actinomycetes.</title>
        <authorList>
            <person name="Currrie C."/>
            <person name="Chevrette M."/>
            <person name="Carlson C."/>
            <person name="Stubbendieck R."/>
            <person name="Wendt-Pienkowski E."/>
        </authorList>
    </citation>
    <scope>NUCLEOTIDE SEQUENCE</scope>
    <source>
        <strain evidence="2">SID7499</strain>
    </source>
</reference>
<dbReference type="GO" id="GO:0031177">
    <property type="term" value="F:phosphopantetheine binding"/>
    <property type="evidence" value="ECO:0007669"/>
    <property type="project" value="TreeGrafter"/>
</dbReference>
<protein>
    <submittedName>
        <fullName evidence="2">Amino acid adenylation domain-containing protein</fullName>
    </submittedName>
</protein>
<dbReference type="PANTHER" id="PTHR45527:SF1">
    <property type="entry name" value="FATTY ACID SYNTHASE"/>
    <property type="match status" value="1"/>
</dbReference>